<organism evidence="1 2">
    <name type="scientific">Linum trigynum</name>
    <dbReference type="NCBI Taxonomy" id="586398"/>
    <lineage>
        <taxon>Eukaryota</taxon>
        <taxon>Viridiplantae</taxon>
        <taxon>Streptophyta</taxon>
        <taxon>Embryophyta</taxon>
        <taxon>Tracheophyta</taxon>
        <taxon>Spermatophyta</taxon>
        <taxon>Magnoliopsida</taxon>
        <taxon>eudicotyledons</taxon>
        <taxon>Gunneridae</taxon>
        <taxon>Pentapetalae</taxon>
        <taxon>rosids</taxon>
        <taxon>fabids</taxon>
        <taxon>Malpighiales</taxon>
        <taxon>Linaceae</taxon>
        <taxon>Linum</taxon>
    </lineage>
</organism>
<dbReference type="AlphaFoldDB" id="A0AAV2D6K5"/>
<dbReference type="Proteomes" id="UP001497516">
    <property type="component" value="Chromosome 2"/>
</dbReference>
<evidence type="ECO:0000313" key="2">
    <source>
        <dbReference type="Proteomes" id="UP001497516"/>
    </source>
</evidence>
<keyword evidence="2" id="KW-1185">Reference proteome</keyword>
<protein>
    <submittedName>
        <fullName evidence="1">Uncharacterized protein</fullName>
    </submittedName>
</protein>
<gene>
    <name evidence="1" type="ORF">LTRI10_LOCUS11293</name>
</gene>
<reference evidence="1 2" key="1">
    <citation type="submission" date="2024-04" db="EMBL/GenBank/DDBJ databases">
        <authorList>
            <person name="Fracassetti M."/>
        </authorList>
    </citation>
    <scope>NUCLEOTIDE SEQUENCE [LARGE SCALE GENOMIC DNA]</scope>
</reference>
<proteinExistence type="predicted"/>
<sequence length="75" mass="8964">MARYQGYLLPLDGRSDNLRPESMVDPLRWHHIESMRSTQPRLARTLNEVYVGRQPMMVCFLFPWAVFVIEYESFD</sequence>
<dbReference type="EMBL" id="OZ034815">
    <property type="protein sequence ID" value="CAL1367831.1"/>
    <property type="molecule type" value="Genomic_DNA"/>
</dbReference>
<accession>A0AAV2D6K5</accession>
<name>A0AAV2D6K5_9ROSI</name>
<evidence type="ECO:0000313" key="1">
    <source>
        <dbReference type="EMBL" id="CAL1367831.1"/>
    </source>
</evidence>